<comment type="caution">
    <text evidence="1">The sequence shown here is derived from an EMBL/GenBank/DDBJ whole genome shotgun (WGS) entry which is preliminary data.</text>
</comment>
<dbReference type="Proteomes" id="UP000661025">
    <property type="component" value="Unassembled WGS sequence"/>
</dbReference>
<proteinExistence type="predicted"/>
<dbReference type="AlphaFoldDB" id="A0A927KYD2"/>
<protein>
    <submittedName>
        <fullName evidence="1">Uncharacterized protein</fullName>
    </submittedName>
</protein>
<reference evidence="1" key="1">
    <citation type="submission" date="2020-09" db="EMBL/GenBank/DDBJ databases">
        <title>Streptomyces canutascabiei sp. nov., which causes potato common scab and is distributed across the world.</title>
        <authorList>
            <person name="Nguyen H.P."/>
            <person name="Weisberg A.J."/>
            <person name="Chang J.H."/>
            <person name="Clarke C.R."/>
        </authorList>
    </citation>
    <scope>NUCLEOTIDE SEQUENCE</scope>
    <source>
        <strain evidence="1">ID-01-6.2a</strain>
    </source>
</reference>
<gene>
    <name evidence="1" type="ORF">IHE70_01800</name>
</gene>
<dbReference type="Gene3D" id="2.60.120.260">
    <property type="entry name" value="Galactose-binding domain-like"/>
    <property type="match status" value="2"/>
</dbReference>
<sequence length="748" mass="79336">MAIPGNFLSVTTESVDPNTSGWAAKLNCTLALGTGGRNGDGCVQMKAVAAGEMQARTFSSYAVTPAETYWAFADASSTTIPERIGIRWLNASGGEISITWSLTTSAASSAWHRISIGGAAPVGAARAQVLVSATAAAPNQIVFFENVYFGYPLRFALNLLSFDAEQHEITGTAWASETNCTVSRTAPPVTWQVDWYYAGGEVLTLTVTANGNASALCAERPAVTPGVEYFGYAYLNPPTSGAACWVELRFYNAGGSQIQATRSTLAAPGTDWYRQTASAVAPAGAATASLAVGITSGTAAQVVRSDGAVVKQRTTSTTSSEPDPSVVLFGDANFEQGVGQWTVPSGVATIARSTPWGAQTFQGSYSLTVTSSTATASTIRSGQYAVTGGVNWRLKVAAKRVAGGWTLASSVRWFDGALSLISTTSSVAAGIPSDGLWYILNQDFTAPANAAFGQIDYTLTATSASSTLQLDLVQLLQVLPATSVTVDDESASTQLTVREINSAHLMTVYRILDDGSRALVRGSAGLIELLVVGADTSIIADYEAPLGVPFSYRIEFYSSTTGALAEWRTTSVFTIDPGDINYVWLKDPLRPQLNRRVLVKQAPDWQQPIEQNVMRIAGRQNAVVLSRIRSGREGSLTVWTQSDDEREALRFLMATGNVLLWQSAPGMGEPDVYVSVAQTSLPRVSPHAPESWREWTLPLTEQDRPTGGTAGSATWTVRDVGLENASVLSLIGRYATVLDLALDQRTGG</sequence>
<accession>A0A927KYD2</accession>
<dbReference type="EMBL" id="JACYXT010000001">
    <property type="protein sequence ID" value="MBD9721999.1"/>
    <property type="molecule type" value="Genomic_DNA"/>
</dbReference>
<evidence type="ECO:0000313" key="2">
    <source>
        <dbReference type="Proteomes" id="UP000661025"/>
    </source>
</evidence>
<dbReference type="GeneID" id="79929187"/>
<organism evidence="1 2">
    <name type="scientific">Streptomyces caniscabiei</name>
    <dbReference type="NCBI Taxonomy" id="2746961"/>
    <lineage>
        <taxon>Bacteria</taxon>
        <taxon>Bacillati</taxon>
        <taxon>Actinomycetota</taxon>
        <taxon>Actinomycetes</taxon>
        <taxon>Kitasatosporales</taxon>
        <taxon>Streptomycetaceae</taxon>
        <taxon>Streptomyces</taxon>
    </lineage>
</organism>
<name>A0A927KYD2_9ACTN</name>
<dbReference type="RefSeq" id="WP_192359139.1">
    <property type="nucleotide sequence ID" value="NZ_CP119182.1"/>
</dbReference>
<evidence type="ECO:0000313" key="1">
    <source>
        <dbReference type="EMBL" id="MBD9721999.1"/>
    </source>
</evidence>